<dbReference type="EMBL" id="JACRIW010000109">
    <property type="protein sequence ID" value="MBI5170788.1"/>
    <property type="molecule type" value="Genomic_DNA"/>
</dbReference>
<proteinExistence type="predicted"/>
<name>A0A933W490_UNCEI</name>
<accession>A0A933W490</accession>
<evidence type="ECO:0000313" key="2">
    <source>
        <dbReference type="Proteomes" id="UP000696931"/>
    </source>
</evidence>
<protein>
    <submittedName>
        <fullName evidence="1">Uncharacterized protein</fullName>
    </submittedName>
</protein>
<comment type="caution">
    <text evidence="1">The sequence shown here is derived from an EMBL/GenBank/DDBJ whole genome shotgun (WGS) entry which is preliminary data.</text>
</comment>
<gene>
    <name evidence="1" type="ORF">HZA61_14965</name>
</gene>
<dbReference type="AlphaFoldDB" id="A0A933W490"/>
<sequence length="92" mass="10069">MVCFMSWGLWRPSSEGAPSADHAAVDRESLAALRTAASGSTVACVERALHGLNHRHERMPREVESCIDALLQRSNAWPEALEEYGVGARKHA</sequence>
<evidence type="ECO:0000313" key="1">
    <source>
        <dbReference type="EMBL" id="MBI5170788.1"/>
    </source>
</evidence>
<dbReference type="Proteomes" id="UP000696931">
    <property type="component" value="Unassembled WGS sequence"/>
</dbReference>
<organism evidence="1 2">
    <name type="scientific">Eiseniibacteriota bacterium</name>
    <dbReference type="NCBI Taxonomy" id="2212470"/>
    <lineage>
        <taxon>Bacteria</taxon>
        <taxon>Candidatus Eiseniibacteriota</taxon>
    </lineage>
</organism>
<reference evidence="1" key="1">
    <citation type="submission" date="2020-07" db="EMBL/GenBank/DDBJ databases">
        <title>Huge and variable diversity of episymbiotic CPR bacteria and DPANN archaea in groundwater ecosystems.</title>
        <authorList>
            <person name="He C.Y."/>
            <person name="Keren R."/>
            <person name="Whittaker M."/>
            <person name="Farag I.F."/>
            <person name="Doudna J."/>
            <person name="Cate J.H.D."/>
            <person name="Banfield J.F."/>
        </authorList>
    </citation>
    <scope>NUCLEOTIDE SEQUENCE</scope>
    <source>
        <strain evidence="1">NC_groundwater_1813_Pr3_B-0.1um_71_17</strain>
    </source>
</reference>